<proteinExistence type="predicted"/>
<keyword evidence="3" id="KW-1185">Reference proteome</keyword>
<reference evidence="2" key="1">
    <citation type="journal article" date="2014" name="Int. J. Syst. Evol. Microbiol.">
        <title>Complete genome sequence of Corynebacterium casei LMG S-19264T (=DSM 44701T), isolated from a smear-ripened cheese.</title>
        <authorList>
            <consortium name="US DOE Joint Genome Institute (JGI-PGF)"/>
            <person name="Walter F."/>
            <person name="Albersmeier A."/>
            <person name="Kalinowski J."/>
            <person name="Ruckert C."/>
        </authorList>
    </citation>
    <scope>NUCLEOTIDE SEQUENCE</scope>
    <source>
        <strain evidence="2">CGMCC 1.16067</strain>
    </source>
</reference>
<comment type="caution">
    <text evidence="2">The sequence shown here is derived from an EMBL/GenBank/DDBJ whole genome shotgun (WGS) entry which is preliminary data.</text>
</comment>
<feature type="transmembrane region" description="Helical" evidence="1">
    <location>
        <begin position="113"/>
        <end position="134"/>
    </location>
</feature>
<accession>A0A917BK04</accession>
<feature type="transmembrane region" description="Helical" evidence="1">
    <location>
        <begin position="21"/>
        <end position="43"/>
    </location>
</feature>
<keyword evidence="1" id="KW-0812">Transmembrane</keyword>
<dbReference type="AlphaFoldDB" id="A0A917BK04"/>
<dbReference type="PANTHER" id="PTHR37309">
    <property type="entry name" value="SLR0284 PROTEIN"/>
    <property type="match status" value="1"/>
</dbReference>
<dbReference type="Proteomes" id="UP000649179">
    <property type="component" value="Unassembled WGS sequence"/>
</dbReference>
<name>A0A917BK04_9ACTN</name>
<evidence type="ECO:0008006" key="4">
    <source>
        <dbReference type="Google" id="ProtNLM"/>
    </source>
</evidence>
<feature type="transmembrane region" description="Helical" evidence="1">
    <location>
        <begin position="49"/>
        <end position="66"/>
    </location>
</feature>
<dbReference type="Pfam" id="PF04020">
    <property type="entry name" value="Phage_holin_4_2"/>
    <property type="match status" value="1"/>
</dbReference>
<keyword evidence="1" id="KW-1133">Transmembrane helix</keyword>
<protein>
    <recommendedName>
        <fullName evidence="4">Phage holin family protein</fullName>
    </recommendedName>
</protein>
<reference evidence="2" key="2">
    <citation type="submission" date="2020-09" db="EMBL/GenBank/DDBJ databases">
        <authorList>
            <person name="Sun Q."/>
            <person name="Zhou Y."/>
        </authorList>
    </citation>
    <scope>NUCLEOTIDE SEQUENCE</scope>
    <source>
        <strain evidence="2">CGMCC 1.16067</strain>
    </source>
</reference>
<dbReference type="PANTHER" id="PTHR37309:SF1">
    <property type="entry name" value="SLR0284 PROTEIN"/>
    <property type="match status" value="1"/>
</dbReference>
<evidence type="ECO:0000313" key="2">
    <source>
        <dbReference type="EMBL" id="GGF46122.1"/>
    </source>
</evidence>
<gene>
    <name evidence="2" type="ORF">GCM10011519_20030</name>
</gene>
<evidence type="ECO:0000256" key="1">
    <source>
        <dbReference type="SAM" id="Phobius"/>
    </source>
</evidence>
<dbReference type="EMBL" id="BMKQ01000001">
    <property type="protein sequence ID" value="GGF46122.1"/>
    <property type="molecule type" value="Genomic_DNA"/>
</dbReference>
<evidence type="ECO:0000313" key="3">
    <source>
        <dbReference type="Proteomes" id="UP000649179"/>
    </source>
</evidence>
<sequence length="140" mass="14538">MPPDLPGSPGRFDRVRILSWLVVNVVALAAAVWLVGGITVTGATQSDRVLTVVLVGVILGVITSFVKPVVTFFAFPLILVTLGIFLLVINALLLMLTGAVAGSVDLAFDVDGFGSALLGSIVISVVSWLVGAVLPETARR</sequence>
<organism evidence="2 3">
    <name type="scientific">Marmoricola endophyticus</name>
    <dbReference type="NCBI Taxonomy" id="2040280"/>
    <lineage>
        <taxon>Bacteria</taxon>
        <taxon>Bacillati</taxon>
        <taxon>Actinomycetota</taxon>
        <taxon>Actinomycetes</taxon>
        <taxon>Propionibacteriales</taxon>
        <taxon>Nocardioidaceae</taxon>
        <taxon>Marmoricola</taxon>
    </lineage>
</organism>
<feature type="transmembrane region" description="Helical" evidence="1">
    <location>
        <begin position="73"/>
        <end position="101"/>
    </location>
</feature>
<dbReference type="InterPro" id="IPR007165">
    <property type="entry name" value="Phage_holin_4_2"/>
</dbReference>
<keyword evidence="1" id="KW-0472">Membrane</keyword>